<evidence type="ECO:0000313" key="8">
    <source>
        <dbReference type="Proteomes" id="UP000678276"/>
    </source>
</evidence>
<gene>
    <name evidence="7" type="ORF">J6595_00830</name>
</gene>
<dbReference type="PANTHER" id="PTHR33507:SF3">
    <property type="entry name" value="INNER MEMBRANE PROTEIN YBBJ"/>
    <property type="match status" value="1"/>
</dbReference>
<dbReference type="InterPro" id="IPR002810">
    <property type="entry name" value="NfeD-like_C"/>
</dbReference>
<protein>
    <submittedName>
        <fullName evidence="7">NfeD family protein</fullName>
    </submittedName>
</protein>
<proteinExistence type="predicted"/>
<dbReference type="SUPFAM" id="SSF141322">
    <property type="entry name" value="NfeD domain-like"/>
    <property type="match status" value="1"/>
</dbReference>
<keyword evidence="8" id="KW-1185">Reference proteome</keyword>
<dbReference type="Pfam" id="PF01957">
    <property type="entry name" value="NfeD"/>
    <property type="match status" value="1"/>
</dbReference>
<keyword evidence="2 5" id="KW-0812">Transmembrane</keyword>
<dbReference type="InterPro" id="IPR012340">
    <property type="entry name" value="NA-bd_OB-fold"/>
</dbReference>
<dbReference type="Gene3D" id="2.40.50.140">
    <property type="entry name" value="Nucleic acid-binding proteins"/>
    <property type="match status" value="1"/>
</dbReference>
<accession>A0ABS4BBK4</accession>
<evidence type="ECO:0000256" key="4">
    <source>
        <dbReference type="ARBA" id="ARBA00023136"/>
    </source>
</evidence>
<sequence length="149" mass="16138">MIETFLTYGWWIAGLVLLMLEVVAPGVYLVFFGVAALVVGTNAFFVGGSGWFDWPQQVIAFIVVSTVCIYLGRRWYGTASDTDDASPLNRRTSRLIGREARLSEAIVAGRGRVAIEDSWWSVSGPELPAGARVRVTGADGAVLEVEPAE</sequence>
<evidence type="ECO:0000256" key="5">
    <source>
        <dbReference type="SAM" id="Phobius"/>
    </source>
</evidence>
<keyword evidence="3 5" id="KW-1133">Transmembrane helix</keyword>
<reference evidence="7 8" key="1">
    <citation type="submission" date="2021-04" db="EMBL/GenBank/DDBJ databases">
        <title>Whole genome sequence of Jiella sp. KSK16Y-1.</title>
        <authorList>
            <person name="Tuo L."/>
        </authorList>
    </citation>
    <scope>NUCLEOTIDE SEQUENCE [LARGE SCALE GENOMIC DNA]</scope>
    <source>
        <strain evidence="7 8">KSK16Y-1</strain>
    </source>
</reference>
<dbReference type="EMBL" id="JAGJCF010000001">
    <property type="protein sequence ID" value="MBP0614132.1"/>
    <property type="molecule type" value="Genomic_DNA"/>
</dbReference>
<evidence type="ECO:0000256" key="3">
    <source>
        <dbReference type="ARBA" id="ARBA00022989"/>
    </source>
</evidence>
<dbReference type="InterPro" id="IPR052165">
    <property type="entry name" value="Membrane_assoc_protease"/>
</dbReference>
<dbReference type="PANTHER" id="PTHR33507">
    <property type="entry name" value="INNER MEMBRANE PROTEIN YBBJ"/>
    <property type="match status" value="1"/>
</dbReference>
<name>A0ABS4BBK4_9HYPH</name>
<keyword evidence="4 5" id="KW-0472">Membrane</keyword>
<comment type="subcellular location">
    <subcellularLocation>
        <location evidence="1">Membrane</location>
        <topology evidence="1">Multi-pass membrane protein</topology>
    </subcellularLocation>
</comment>
<evidence type="ECO:0000256" key="1">
    <source>
        <dbReference type="ARBA" id="ARBA00004141"/>
    </source>
</evidence>
<feature type="transmembrane region" description="Helical" evidence="5">
    <location>
        <begin position="54"/>
        <end position="72"/>
    </location>
</feature>
<comment type="caution">
    <text evidence="7">The sequence shown here is derived from an EMBL/GenBank/DDBJ whole genome shotgun (WGS) entry which is preliminary data.</text>
</comment>
<dbReference type="Proteomes" id="UP000678276">
    <property type="component" value="Unassembled WGS sequence"/>
</dbReference>
<evidence type="ECO:0000259" key="6">
    <source>
        <dbReference type="Pfam" id="PF01957"/>
    </source>
</evidence>
<evidence type="ECO:0000256" key="2">
    <source>
        <dbReference type="ARBA" id="ARBA00022692"/>
    </source>
</evidence>
<organism evidence="7 8">
    <name type="scientific">Jiella mangrovi</name>
    <dbReference type="NCBI Taxonomy" id="2821407"/>
    <lineage>
        <taxon>Bacteria</taxon>
        <taxon>Pseudomonadati</taxon>
        <taxon>Pseudomonadota</taxon>
        <taxon>Alphaproteobacteria</taxon>
        <taxon>Hyphomicrobiales</taxon>
        <taxon>Aurantimonadaceae</taxon>
        <taxon>Jiella</taxon>
    </lineage>
</organism>
<evidence type="ECO:0000313" key="7">
    <source>
        <dbReference type="EMBL" id="MBP0614132.1"/>
    </source>
</evidence>
<feature type="domain" description="NfeD-like C-terminal" evidence="6">
    <location>
        <begin position="93"/>
        <end position="147"/>
    </location>
</feature>